<proteinExistence type="inferred from homology"/>
<evidence type="ECO:0000256" key="7">
    <source>
        <dbReference type="ARBA" id="ARBA00022824"/>
    </source>
</evidence>
<dbReference type="GO" id="GO:0042632">
    <property type="term" value="P:cholesterol homeostasis"/>
    <property type="evidence" value="ECO:0007669"/>
    <property type="project" value="TreeGrafter"/>
</dbReference>
<evidence type="ECO:0000256" key="14">
    <source>
        <dbReference type="PIRSR" id="PIRSR000047-1"/>
    </source>
</evidence>
<evidence type="ECO:0000256" key="3">
    <source>
        <dbReference type="ARBA" id="ARBA00004860"/>
    </source>
</evidence>
<keyword evidence="5 13" id="KW-0349">Heme</keyword>
<evidence type="ECO:0000256" key="5">
    <source>
        <dbReference type="ARBA" id="ARBA00022617"/>
    </source>
</evidence>
<dbReference type="Pfam" id="PF00067">
    <property type="entry name" value="p450"/>
    <property type="match status" value="1"/>
</dbReference>
<dbReference type="GeneTree" id="ENSGT00940000153141"/>
<keyword evidence="11 13" id="KW-0472">Membrane</keyword>
<evidence type="ECO:0000256" key="9">
    <source>
        <dbReference type="ARBA" id="ARBA00023004"/>
    </source>
</evidence>
<feature type="binding site" evidence="15">
    <location>
        <position position="28"/>
    </location>
    <ligand>
        <name>substrate</name>
    </ligand>
</feature>
<dbReference type="GO" id="GO:0006699">
    <property type="term" value="P:bile acid biosynthetic process"/>
    <property type="evidence" value="ECO:0007669"/>
    <property type="project" value="TreeGrafter"/>
</dbReference>
<dbReference type="GO" id="GO:0020037">
    <property type="term" value="F:heme binding"/>
    <property type="evidence" value="ECO:0007669"/>
    <property type="project" value="InterPro"/>
</dbReference>
<comment type="pathway">
    <text evidence="3">Lipid metabolism; bile acid biosynthesis.</text>
</comment>
<keyword evidence="9 13" id="KW-0408">Iron</keyword>
<comment type="cofactor">
    <cofactor evidence="1 13 14">
        <name>heme</name>
        <dbReference type="ChEBI" id="CHEBI:30413"/>
    </cofactor>
</comment>
<evidence type="ECO:0000256" key="11">
    <source>
        <dbReference type="ARBA" id="ARBA00023136"/>
    </source>
</evidence>
<accession>A0A8C4NFZ0</accession>
<dbReference type="PRINTS" id="PR00465">
    <property type="entry name" value="EP450IV"/>
</dbReference>
<dbReference type="AlphaFoldDB" id="A0A8C4NFZ0"/>
<evidence type="ECO:0000256" key="1">
    <source>
        <dbReference type="ARBA" id="ARBA00001971"/>
    </source>
</evidence>
<evidence type="ECO:0000313" key="17">
    <source>
        <dbReference type="Proteomes" id="UP000694388"/>
    </source>
</evidence>
<reference evidence="16" key="2">
    <citation type="submission" date="2025-09" db="UniProtKB">
        <authorList>
            <consortium name="Ensembl"/>
        </authorList>
    </citation>
    <scope>IDENTIFICATION</scope>
</reference>
<dbReference type="InterPro" id="IPR001128">
    <property type="entry name" value="Cyt_P450"/>
</dbReference>
<evidence type="ECO:0000256" key="15">
    <source>
        <dbReference type="PIRSR" id="PIRSR000047-2"/>
    </source>
</evidence>
<evidence type="ECO:0000256" key="12">
    <source>
        <dbReference type="ARBA" id="ARBA00023221"/>
    </source>
</evidence>
<keyword evidence="12" id="KW-0753">Steroid metabolism</keyword>
<dbReference type="InterPro" id="IPR024204">
    <property type="entry name" value="Cyt_P450_CYP7A1-type"/>
</dbReference>
<dbReference type="PANTHER" id="PTHR24304:SF0">
    <property type="entry name" value="CYTOCHROME P450 7B1"/>
    <property type="match status" value="1"/>
</dbReference>
<dbReference type="GO" id="GO:0005506">
    <property type="term" value="F:iron ion binding"/>
    <property type="evidence" value="ECO:0007669"/>
    <property type="project" value="InterPro"/>
</dbReference>
<dbReference type="InterPro" id="IPR002403">
    <property type="entry name" value="Cyt_P450_E_grp-IV"/>
</dbReference>
<evidence type="ECO:0000313" key="16">
    <source>
        <dbReference type="Ensembl" id="ENSEBUP00000001937.1"/>
    </source>
</evidence>
<dbReference type="InterPro" id="IPR050529">
    <property type="entry name" value="CYP450_sterol_14alpha_dmase"/>
</dbReference>
<feature type="binding site" description="axial binding residue" evidence="14">
    <location>
        <position position="360"/>
    </location>
    <ligand>
        <name>heme</name>
        <dbReference type="ChEBI" id="CHEBI:30413"/>
    </ligand>
    <ligandPart>
        <name>Fe</name>
        <dbReference type="ChEBI" id="CHEBI:18248"/>
    </ligandPart>
</feature>
<protein>
    <submittedName>
        <fullName evidence="16">Cytochrome P450, family 7, subfamily B, polypeptide 1</fullName>
    </submittedName>
</protein>
<evidence type="ECO:0000256" key="6">
    <source>
        <dbReference type="ARBA" id="ARBA00022723"/>
    </source>
</evidence>
<feature type="binding site" evidence="15">
    <location>
        <position position="205"/>
    </location>
    <ligand>
        <name>substrate</name>
    </ligand>
</feature>
<evidence type="ECO:0000256" key="4">
    <source>
        <dbReference type="ARBA" id="ARBA00010617"/>
    </source>
</evidence>
<name>A0A8C4NFZ0_EPTBU</name>
<sequence>MDPHLFPAVVRQRKQLDFHDFANGLSSRVFAHPRVDDPILGLPNSDIQRNYQNLKGPELVLLTENILKNLQLVLWREVSGTSSGTWFQAPLYSFCQRLLFHSVFVTLFGHGDGDGPLMAKMHRHFKSFDQSFPLLAARVPISLLPTARRHRAALLKKLCPQQLQNRSDFCGFVRTKMESLECNNNLSDSNRAGHHLAFLWASLGNTLPAAFWALYHLLCHPDALTVIRKEVDDVLKSTGQYPKPSSLLKLSPTTLPNLVCLGSAISESLRLCSASINIRVAQDDLDLELEPGRTVPLRKNDWVAMYPQTALHLDPEIYPEPEIYKYDRFLENGQEKTNFYKGGQKLHHYLMPFGSGVSMCPGRFLALNEIKQFLFLLIAVLDLEILPDQPQVKIDNGRAGLGVLTPTGDALFRFRPRRVIAALSEHENEMKCSKA</sequence>
<comment type="subcellular location">
    <subcellularLocation>
        <location evidence="2 13">Endoplasmic reticulum membrane</location>
    </subcellularLocation>
</comment>
<dbReference type="GO" id="GO:0008395">
    <property type="term" value="F:steroid hydroxylase activity"/>
    <property type="evidence" value="ECO:0007669"/>
    <property type="project" value="TreeGrafter"/>
</dbReference>
<keyword evidence="8" id="KW-0560">Oxidoreductase</keyword>
<dbReference type="GO" id="GO:0005789">
    <property type="term" value="C:endoplasmic reticulum membrane"/>
    <property type="evidence" value="ECO:0007669"/>
    <property type="project" value="UniProtKB-SubCell"/>
</dbReference>
<dbReference type="Proteomes" id="UP000694388">
    <property type="component" value="Unplaced"/>
</dbReference>
<reference evidence="16" key="1">
    <citation type="submission" date="2025-08" db="UniProtKB">
        <authorList>
            <consortium name="Ensembl"/>
        </authorList>
    </citation>
    <scope>IDENTIFICATION</scope>
</reference>
<comment type="similarity">
    <text evidence="4 13">Belongs to the cytochrome P450 family.</text>
</comment>
<evidence type="ECO:0000256" key="10">
    <source>
        <dbReference type="ARBA" id="ARBA00023098"/>
    </source>
</evidence>
<keyword evidence="10" id="KW-0443">Lipid metabolism</keyword>
<keyword evidence="7 13" id="KW-0256">Endoplasmic reticulum</keyword>
<dbReference type="GO" id="GO:0016705">
    <property type="term" value="F:oxidoreductase activity, acting on paired donors, with incorporation or reduction of molecular oxygen"/>
    <property type="evidence" value="ECO:0007669"/>
    <property type="project" value="InterPro"/>
</dbReference>
<evidence type="ECO:0000256" key="13">
    <source>
        <dbReference type="PIRNR" id="PIRNR000047"/>
    </source>
</evidence>
<evidence type="ECO:0000256" key="8">
    <source>
        <dbReference type="ARBA" id="ARBA00023002"/>
    </source>
</evidence>
<evidence type="ECO:0000256" key="2">
    <source>
        <dbReference type="ARBA" id="ARBA00004586"/>
    </source>
</evidence>
<dbReference type="OMA" id="YEHNTSH"/>
<dbReference type="PANTHER" id="PTHR24304">
    <property type="entry name" value="CYTOCHROME P450 FAMILY 7"/>
    <property type="match status" value="1"/>
</dbReference>
<dbReference type="InterPro" id="IPR036396">
    <property type="entry name" value="Cyt_P450_sf"/>
</dbReference>
<organism evidence="16 17">
    <name type="scientific">Eptatretus burgeri</name>
    <name type="common">Inshore hagfish</name>
    <dbReference type="NCBI Taxonomy" id="7764"/>
    <lineage>
        <taxon>Eukaryota</taxon>
        <taxon>Metazoa</taxon>
        <taxon>Chordata</taxon>
        <taxon>Craniata</taxon>
        <taxon>Vertebrata</taxon>
        <taxon>Cyclostomata</taxon>
        <taxon>Myxini</taxon>
        <taxon>Myxiniformes</taxon>
        <taxon>Myxinidae</taxon>
        <taxon>Eptatretinae</taxon>
        <taxon>Eptatretus</taxon>
    </lineage>
</organism>
<keyword evidence="6 13" id="KW-0479">Metal-binding</keyword>
<dbReference type="Ensembl" id="ENSEBUT00000002281.1">
    <property type="protein sequence ID" value="ENSEBUP00000001937.1"/>
    <property type="gene ID" value="ENSEBUG00000001573.1"/>
</dbReference>
<dbReference type="SUPFAM" id="SSF48264">
    <property type="entry name" value="Cytochrome P450"/>
    <property type="match status" value="1"/>
</dbReference>
<dbReference type="Gene3D" id="1.10.630.10">
    <property type="entry name" value="Cytochrome P450"/>
    <property type="match status" value="1"/>
</dbReference>
<dbReference type="PIRSF" id="PIRSF000047">
    <property type="entry name" value="Cytochrome_CYPVIIA1"/>
    <property type="match status" value="1"/>
</dbReference>
<keyword evidence="17" id="KW-1185">Reference proteome</keyword>